<dbReference type="OrthoDB" id="2374494at2"/>
<dbReference type="InterPro" id="IPR025403">
    <property type="entry name" value="TgpA-like_C"/>
</dbReference>
<feature type="transmembrane region" description="Helical" evidence="1">
    <location>
        <begin position="186"/>
        <end position="218"/>
    </location>
</feature>
<dbReference type="Pfam" id="PF13559">
    <property type="entry name" value="DUF4129"/>
    <property type="match status" value="1"/>
</dbReference>
<accession>A0A1N7JYV8</accession>
<feature type="transmembrane region" description="Helical" evidence="1">
    <location>
        <begin position="21"/>
        <end position="40"/>
    </location>
</feature>
<feature type="transmembrane region" description="Helical" evidence="1">
    <location>
        <begin position="153"/>
        <end position="174"/>
    </location>
</feature>
<organism evidence="3 4">
    <name type="scientific">Alicyclobacillus vulcanalis</name>
    <dbReference type="NCBI Taxonomy" id="252246"/>
    <lineage>
        <taxon>Bacteria</taxon>
        <taxon>Bacillati</taxon>
        <taxon>Bacillota</taxon>
        <taxon>Bacilli</taxon>
        <taxon>Bacillales</taxon>
        <taxon>Alicyclobacillaceae</taxon>
        <taxon>Alicyclobacillus</taxon>
    </lineage>
</organism>
<reference evidence="4" key="1">
    <citation type="submission" date="2017-01" db="EMBL/GenBank/DDBJ databases">
        <authorList>
            <person name="Varghese N."/>
            <person name="Submissions S."/>
        </authorList>
    </citation>
    <scope>NUCLEOTIDE SEQUENCE [LARGE SCALE GENOMIC DNA]</scope>
    <source>
        <strain evidence="4">DSM 16176</strain>
    </source>
</reference>
<keyword evidence="1" id="KW-0812">Transmembrane</keyword>
<dbReference type="RefSeq" id="WP_076344244.1">
    <property type="nucleotide sequence ID" value="NZ_FTOO01000001.1"/>
</dbReference>
<evidence type="ECO:0000259" key="2">
    <source>
        <dbReference type="Pfam" id="PF13559"/>
    </source>
</evidence>
<feature type="transmembrane region" description="Helical" evidence="1">
    <location>
        <begin position="71"/>
        <end position="89"/>
    </location>
</feature>
<sequence>MSVNNHMKYDHLKWVDMPNHFKIPAIIANGFSGCIASMILNGYSSNTLHILSLSMPVILSFTIGFIQCYRLISVFLFIYLGIEFFISLWMREFLYFIGDVVAGIWILATLIGYLKIGDVALAARRVFLSQSILLIISLFLMWAGQWYIEESKFWTYILSVCVMMFQLIFMRRIHRLPFENDYKNDYWMVIVALLSLLGPLGIILCAVFAAIVAGLIFVLVLYPLISHVFGSSLYSLFIRVMRTSENHRWFHLLNSQASDHNVFLIFLWMVPIFLLLTAVLLFVIRQAHVAVQFSSEQRTGGVIWQFEKINHGLRFVLTDHPVRLSYQKWLMKLHQRGLTIEKTETPRDFLARVAKEGLQDDGVGLTREYEKVRYGIETTQAVRNRSQGRYLS</sequence>
<feature type="transmembrane region" description="Helical" evidence="1">
    <location>
        <begin position="46"/>
        <end position="66"/>
    </location>
</feature>
<keyword evidence="1" id="KW-1133">Transmembrane helix</keyword>
<evidence type="ECO:0000313" key="3">
    <source>
        <dbReference type="EMBL" id="SIS54491.1"/>
    </source>
</evidence>
<feature type="transmembrane region" description="Helical" evidence="1">
    <location>
        <begin position="126"/>
        <end position="147"/>
    </location>
</feature>
<feature type="transmembrane region" description="Helical" evidence="1">
    <location>
        <begin position="262"/>
        <end position="284"/>
    </location>
</feature>
<feature type="transmembrane region" description="Helical" evidence="1">
    <location>
        <begin position="95"/>
        <end position="114"/>
    </location>
</feature>
<name>A0A1N7JYV8_9BACL</name>
<dbReference type="Proteomes" id="UP000186156">
    <property type="component" value="Unassembled WGS sequence"/>
</dbReference>
<evidence type="ECO:0000256" key="1">
    <source>
        <dbReference type="SAM" id="Phobius"/>
    </source>
</evidence>
<gene>
    <name evidence="3" type="ORF">SAMN05421799_101252</name>
</gene>
<dbReference type="EMBL" id="FTOO01000001">
    <property type="protein sequence ID" value="SIS54491.1"/>
    <property type="molecule type" value="Genomic_DNA"/>
</dbReference>
<keyword evidence="4" id="KW-1185">Reference proteome</keyword>
<proteinExistence type="predicted"/>
<feature type="transmembrane region" description="Helical" evidence="1">
    <location>
        <begin position="224"/>
        <end position="241"/>
    </location>
</feature>
<evidence type="ECO:0000313" key="4">
    <source>
        <dbReference type="Proteomes" id="UP000186156"/>
    </source>
</evidence>
<protein>
    <recommendedName>
        <fullName evidence="2">Protein-glutamine gamma-glutamyltransferase-like C-terminal domain-containing protein</fullName>
    </recommendedName>
</protein>
<keyword evidence="1" id="KW-0472">Membrane</keyword>
<dbReference type="AlphaFoldDB" id="A0A1N7JYV8"/>
<feature type="domain" description="Protein-glutamine gamma-glutamyltransferase-like C-terminal" evidence="2">
    <location>
        <begin position="326"/>
        <end position="380"/>
    </location>
</feature>